<evidence type="ECO:0000313" key="4">
    <source>
        <dbReference type="Proteomes" id="UP000503129"/>
    </source>
</evidence>
<feature type="transmembrane region" description="Helical" evidence="2">
    <location>
        <begin position="241"/>
        <end position="265"/>
    </location>
</feature>
<dbReference type="Proteomes" id="UP000503129">
    <property type="component" value="Chromosome"/>
</dbReference>
<evidence type="ECO:0000256" key="2">
    <source>
        <dbReference type="SAM" id="Phobius"/>
    </source>
</evidence>
<dbReference type="EMBL" id="CP030118">
    <property type="protein sequence ID" value="QDL06690.1"/>
    <property type="molecule type" value="Genomic_DNA"/>
</dbReference>
<name>A0A856M8H6_9CYAN</name>
<sequence length="298" mass="34397">MDLPLNLLVYTSFTNVGFELLTSEQVPLDIQQTFLKKVVFRYWKAFECRNHSDRAAYLLQVTLEDWLFGWLYNDEWDNTNYSHIPYFICYHLTKPLHSFQVEKVCACLQKGPLTLVERHKFSNSLKPLILKDVSSYQEAKPGVLISWETRQQIHMNLKQGKFIDLFIPAKEHEGVIELSLPVESQELFTADKSALNPTLLPLIPVTEKRRISEVSLPVESQELFTADKSAENDLLVLRRNFILLLGIGFGVITSLAVIVFIYVFFQMTSSQNQPNKSLWQNTSPPTTPQPEHFGNFVR</sequence>
<proteinExistence type="predicted"/>
<keyword evidence="2" id="KW-0472">Membrane</keyword>
<evidence type="ECO:0000313" key="3">
    <source>
        <dbReference type="EMBL" id="QDL06690.1"/>
    </source>
</evidence>
<evidence type="ECO:0000256" key="1">
    <source>
        <dbReference type="SAM" id="MobiDB-lite"/>
    </source>
</evidence>
<keyword evidence="2" id="KW-0812">Transmembrane</keyword>
<protein>
    <submittedName>
        <fullName evidence="3">Uncharacterized protein</fullName>
    </submittedName>
</protein>
<dbReference type="RefSeq" id="WP_169265434.1">
    <property type="nucleotide sequence ID" value="NZ_CAWOXK010000001.1"/>
</dbReference>
<dbReference type="AlphaFoldDB" id="A0A856M8H6"/>
<organism evidence="3 4">
    <name type="scientific">Brasilonema sennae CENA114</name>
    <dbReference type="NCBI Taxonomy" id="415709"/>
    <lineage>
        <taxon>Bacteria</taxon>
        <taxon>Bacillati</taxon>
        <taxon>Cyanobacteriota</taxon>
        <taxon>Cyanophyceae</taxon>
        <taxon>Nostocales</taxon>
        <taxon>Scytonemataceae</taxon>
        <taxon>Brasilonema</taxon>
        <taxon>Bromeliae group (in: Brasilonema)</taxon>
    </lineage>
</organism>
<feature type="compositionally biased region" description="Polar residues" evidence="1">
    <location>
        <begin position="273"/>
        <end position="284"/>
    </location>
</feature>
<keyword evidence="2" id="KW-1133">Transmembrane helix</keyword>
<dbReference type="KEGG" id="bsen:DP114_01085"/>
<gene>
    <name evidence="3" type="ORF">DP114_01085</name>
</gene>
<reference evidence="3 4" key="1">
    <citation type="submission" date="2018-06" db="EMBL/GenBank/DDBJ databases">
        <title>Comparative genomics of Brasilonema spp. strains.</title>
        <authorList>
            <person name="Alvarenga D.O."/>
            <person name="Fiore M.F."/>
            <person name="Varani A.M."/>
        </authorList>
    </citation>
    <scope>NUCLEOTIDE SEQUENCE [LARGE SCALE GENOMIC DNA]</scope>
    <source>
        <strain evidence="3 4">CENA114</strain>
    </source>
</reference>
<feature type="region of interest" description="Disordered" evidence="1">
    <location>
        <begin position="273"/>
        <end position="298"/>
    </location>
</feature>
<keyword evidence="4" id="KW-1185">Reference proteome</keyword>
<accession>A0A856M8H6</accession>